<organism evidence="8">
    <name type="scientific">hydrocarbon metagenome</name>
    <dbReference type="NCBI Taxonomy" id="938273"/>
    <lineage>
        <taxon>unclassified sequences</taxon>
        <taxon>metagenomes</taxon>
        <taxon>ecological metagenomes</taxon>
    </lineage>
</organism>
<dbReference type="InterPro" id="IPR015892">
    <property type="entry name" value="Carbonic_anhydrase_CS"/>
</dbReference>
<dbReference type="GO" id="GO:0008270">
    <property type="term" value="F:zinc ion binding"/>
    <property type="evidence" value="ECO:0007669"/>
    <property type="project" value="InterPro"/>
</dbReference>
<dbReference type="EMBL" id="LNQE01001634">
    <property type="protein sequence ID" value="KUG14651.1"/>
    <property type="molecule type" value="Genomic_DNA"/>
</dbReference>
<proteinExistence type="inferred from homology"/>
<dbReference type="PANTHER" id="PTHR11002:SF76">
    <property type="entry name" value="CARBONIC ANHYDRASE"/>
    <property type="match status" value="1"/>
</dbReference>
<dbReference type="SMART" id="SM00947">
    <property type="entry name" value="Pro_CA"/>
    <property type="match status" value="1"/>
</dbReference>
<sequence>MIENLLLGNMKFRETDFDGNIELFKKLMQGQSPQVLWIGCSDSRVVPERITSSQPGEIFVQRNIGNIVPIHDWNFATVLEYAVAHLKVTDIVVCGHSDCGAMKALDKESHDAYIPLWLNNARDAKTIVDAKISPPQTPDEKRERSRQIETENIRIQIDHLKTYPLVKSALENQKIAIHGLYYDLFTGKLSKVI</sequence>
<reference evidence="8" key="1">
    <citation type="journal article" date="2015" name="Proc. Natl. Acad. Sci. U.S.A.">
        <title>Networks of energetic and metabolic interactions define dynamics in microbial communities.</title>
        <authorList>
            <person name="Embree M."/>
            <person name="Liu J.K."/>
            <person name="Al-Bassam M.M."/>
            <person name="Zengler K."/>
        </authorList>
    </citation>
    <scope>NUCLEOTIDE SEQUENCE</scope>
</reference>
<dbReference type="AlphaFoldDB" id="A0A0W8F176"/>
<comment type="similarity">
    <text evidence="2">Belongs to the beta-class carbonic anhydrase family.</text>
</comment>
<dbReference type="GO" id="GO:0015976">
    <property type="term" value="P:carbon utilization"/>
    <property type="evidence" value="ECO:0007669"/>
    <property type="project" value="InterPro"/>
</dbReference>
<keyword evidence="4" id="KW-0479">Metal-binding</keyword>
<evidence type="ECO:0000256" key="6">
    <source>
        <dbReference type="ARBA" id="ARBA00023239"/>
    </source>
</evidence>
<dbReference type="Gene3D" id="3.40.1050.10">
    <property type="entry name" value="Carbonic anhydrase"/>
    <property type="match status" value="1"/>
</dbReference>
<comment type="caution">
    <text evidence="8">The sequence shown here is derived from an EMBL/GenBank/DDBJ whole genome shotgun (WGS) entry which is preliminary data.</text>
</comment>
<comment type="cofactor">
    <cofactor evidence="1">
        <name>Zn(2+)</name>
        <dbReference type="ChEBI" id="CHEBI:29105"/>
    </cofactor>
</comment>
<accession>A0A0W8F176</accession>
<evidence type="ECO:0000256" key="2">
    <source>
        <dbReference type="ARBA" id="ARBA00006217"/>
    </source>
</evidence>
<evidence type="ECO:0000256" key="5">
    <source>
        <dbReference type="ARBA" id="ARBA00022833"/>
    </source>
</evidence>
<evidence type="ECO:0000256" key="1">
    <source>
        <dbReference type="ARBA" id="ARBA00001947"/>
    </source>
</evidence>
<dbReference type="Pfam" id="PF00484">
    <property type="entry name" value="Pro_CA"/>
    <property type="match status" value="1"/>
</dbReference>
<keyword evidence="6 8" id="KW-0456">Lyase</keyword>
<dbReference type="PROSITE" id="PS00705">
    <property type="entry name" value="PROK_CO2_ANHYDRASE_2"/>
    <property type="match status" value="1"/>
</dbReference>
<evidence type="ECO:0000256" key="3">
    <source>
        <dbReference type="ARBA" id="ARBA00012925"/>
    </source>
</evidence>
<comment type="catalytic activity">
    <reaction evidence="7">
        <text>hydrogencarbonate + H(+) = CO2 + H2O</text>
        <dbReference type="Rhea" id="RHEA:10748"/>
        <dbReference type="ChEBI" id="CHEBI:15377"/>
        <dbReference type="ChEBI" id="CHEBI:15378"/>
        <dbReference type="ChEBI" id="CHEBI:16526"/>
        <dbReference type="ChEBI" id="CHEBI:17544"/>
        <dbReference type="EC" id="4.2.1.1"/>
    </reaction>
</comment>
<dbReference type="InterPro" id="IPR036874">
    <property type="entry name" value="Carbonic_anhydrase_sf"/>
</dbReference>
<keyword evidence="5" id="KW-0862">Zinc</keyword>
<gene>
    <name evidence="8" type="ORF">ASZ90_015708</name>
</gene>
<evidence type="ECO:0000256" key="4">
    <source>
        <dbReference type="ARBA" id="ARBA00022723"/>
    </source>
</evidence>
<dbReference type="PANTHER" id="PTHR11002">
    <property type="entry name" value="CARBONIC ANHYDRASE"/>
    <property type="match status" value="1"/>
</dbReference>
<dbReference type="SUPFAM" id="SSF53056">
    <property type="entry name" value="beta-carbonic anhydrase, cab"/>
    <property type="match status" value="1"/>
</dbReference>
<dbReference type="GO" id="GO:0004089">
    <property type="term" value="F:carbonate dehydratase activity"/>
    <property type="evidence" value="ECO:0007669"/>
    <property type="project" value="UniProtKB-EC"/>
</dbReference>
<evidence type="ECO:0000256" key="7">
    <source>
        <dbReference type="ARBA" id="ARBA00048348"/>
    </source>
</evidence>
<dbReference type="InterPro" id="IPR001765">
    <property type="entry name" value="Carbonic_anhydrase"/>
</dbReference>
<dbReference type="EC" id="4.2.1.1" evidence="3"/>
<dbReference type="PROSITE" id="PS00704">
    <property type="entry name" value="PROK_CO2_ANHYDRASE_1"/>
    <property type="match status" value="1"/>
</dbReference>
<evidence type="ECO:0000313" key="8">
    <source>
        <dbReference type="EMBL" id="KUG14651.1"/>
    </source>
</evidence>
<protein>
    <recommendedName>
        <fullName evidence="3">carbonic anhydrase</fullName>
        <ecNumber evidence="3">4.2.1.1</ecNumber>
    </recommendedName>
</protein>
<name>A0A0W8F176_9ZZZZ</name>